<dbReference type="OrthoDB" id="6744094at2759"/>
<sequence length="229" mass="26399">MNFANRWVLRFALNFVSDEEVVREVGREFQRKGTKIVEHLSSSGCVVATGTCPTLDRHIRDVPSHGNDWPSRNLNKDEKNVVAELLVDLEDVLLQSLHIKLGLMKNSAKDTELVKDPAFDEVLKGQKKETWESFKGVICGFLGNRRDDNYIQLVTVFLQKCHQLRCNMSLKIHFLHSHLDFFSLYGAVSDKHRERSHQNISVMEKRYQGRLKEAMLADYCCLYVGMLQS</sequence>
<gene>
    <name evidence="2" type="primary">20202190</name>
    <name evidence="1" type="ORF">HELRODRAFT_168052</name>
</gene>
<protein>
    <submittedName>
        <fullName evidence="1 2">Uncharacterized protein</fullName>
    </submittedName>
</protein>
<evidence type="ECO:0000313" key="1">
    <source>
        <dbReference type="EMBL" id="ESO10180.1"/>
    </source>
</evidence>
<dbReference type="PANTHER" id="PTHR46114:SF1">
    <property type="entry name" value="ZAD DOMAIN-CONTAINING PROTEIN"/>
    <property type="match status" value="1"/>
</dbReference>
<dbReference type="EMBL" id="KB095905">
    <property type="protein sequence ID" value="ESO10180.1"/>
    <property type="molecule type" value="Genomic_DNA"/>
</dbReference>
<dbReference type="Proteomes" id="UP000015101">
    <property type="component" value="Unassembled WGS sequence"/>
</dbReference>
<dbReference type="AlphaFoldDB" id="T1F040"/>
<organism evidence="2 3">
    <name type="scientific">Helobdella robusta</name>
    <name type="common">Californian leech</name>
    <dbReference type="NCBI Taxonomy" id="6412"/>
    <lineage>
        <taxon>Eukaryota</taxon>
        <taxon>Metazoa</taxon>
        <taxon>Spiralia</taxon>
        <taxon>Lophotrochozoa</taxon>
        <taxon>Annelida</taxon>
        <taxon>Clitellata</taxon>
        <taxon>Hirudinea</taxon>
        <taxon>Rhynchobdellida</taxon>
        <taxon>Glossiphoniidae</taxon>
        <taxon>Helobdella</taxon>
    </lineage>
</organism>
<reference evidence="1 3" key="2">
    <citation type="journal article" date="2013" name="Nature">
        <title>Insights into bilaterian evolution from three spiralian genomes.</title>
        <authorList>
            <person name="Simakov O."/>
            <person name="Marletaz F."/>
            <person name="Cho S.J."/>
            <person name="Edsinger-Gonzales E."/>
            <person name="Havlak P."/>
            <person name="Hellsten U."/>
            <person name="Kuo D.H."/>
            <person name="Larsson T."/>
            <person name="Lv J."/>
            <person name="Arendt D."/>
            <person name="Savage R."/>
            <person name="Osoegawa K."/>
            <person name="de Jong P."/>
            <person name="Grimwood J."/>
            <person name="Chapman J.A."/>
            <person name="Shapiro H."/>
            <person name="Aerts A."/>
            <person name="Otillar R.P."/>
            <person name="Terry A.Y."/>
            <person name="Boore J.L."/>
            <person name="Grigoriev I.V."/>
            <person name="Lindberg D.R."/>
            <person name="Seaver E.C."/>
            <person name="Weisblat D.A."/>
            <person name="Putnam N.H."/>
            <person name="Rokhsar D.S."/>
        </authorList>
    </citation>
    <scope>NUCLEOTIDE SEQUENCE</scope>
</reference>
<evidence type="ECO:0000313" key="3">
    <source>
        <dbReference type="Proteomes" id="UP000015101"/>
    </source>
</evidence>
<dbReference type="CTD" id="20202190"/>
<dbReference type="GeneID" id="20202190"/>
<dbReference type="HOGENOM" id="CLU_1210935_0_0_1"/>
<evidence type="ECO:0000313" key="2">
    <source>
        <dbReference type="EnsemblMetazoa" id="HelroP168052"/>
    </source>
</evidence>
<accession>T1F040</accession>
<reference evidence="2" key="3">
    <citation type="submission" date="2015-06" db="UniProtKB">
        <authorList>
            <consortium name="EnsemblMetazoa"/>
        </authorList>
    </citation>
    <scope>IDENTIFICATION</scope>
</reference>
<dbReference type="EnsemblMetazoa" id="HelroT168052">
    <property type="protein sequence ID" value="HelroP168052"/>
    <property type="gene ID" value="HelroG168052"/>
</dbReference>
<dbReference type="EMBL" id="AMQM01002889">
    <property type="status" value="NOT_ANNOTATED_CDS"/>
    <property type="molecule type" value="Genomic_DNA"/>
</dbReference>
<reference evidence="3" key="1">
    <citation type="submission" date="2012-12" db="EMBL/GenBank/DDBJ databases">
        <authorList>
            <person name="Hellsten U."/>
            <person name="Grimwood J."/>
            <person name="Chapman J.A."/>
            <person name="Shapiro H."/>
            <person name="Aerts A."/>
            <person name="Otillar R.P."/>
            <person name="Terry A.Y."/>
            <person name="Boore J.L."/>
            <person name="Simakov O."/>
            <person name="Marletaz F."/>
            <person name="Cho S.-J."/>
            <person name="Edsinger-Gonzales E."/>
            <person name="Havlak P."/>
            <person name="Kuo D.-H."/>
            <person name="Larsson T."/>
            <person name="Lv J."/>
            <person name="Arendt D."/>
            <person name="Savage R."/>
            <person name="Osoegawa K."/>
            <person name="de Jong P."/>
            <person name="Lindberg D.R."/>
            <person name="Seaver E.C."/>
            <person name="Weisblat D.A."/>
            <person name="Putnam N.H."/>
            <person name="Grigoriev I.V."/>
            <person name="Rokhsar D.S."/>
        </authorList>
    </citation>
    <scope>NUCLEOTIDE SEQUENCE</scope>
</reference>
<dbReference type="InParanoid" id="T1F040"/>
<name>T1F040_HELRO</name>
<keyword evidence="3" id="KW-1185">Reference proteome</keyword>
<dbReference type="RefSeq" id="XP_009011994.1">
    <property type="nucleotide sequence ID" value="XM_009013746.1"/>
</dbReference>
<dbReference type="KEGG" id="hro:HELRODRAFT_168052"/>
<proteinExistence type="predicted"/>
<dbReference type="PANTHER" id="PTHR46114">
    <property type="entry name" value="APPLE DOMAIN-CONTAINING PROTEIN"/>
    <property type="match status" value="1"/>
</dbReference>